<evidence type="ECO:0000313" key="2">
    <source>
        <dbReference type="EMBL" id="OQV21852.1"/>
    </source>
</evidence>
<reference evidence="3" key="1">
    <citation type="submission" date="2017-01" db="EMBL/GenBank/DDBJ databases">
        <title>Comparative genomics of anhydrobiosis in the tardigrade Hypsibius dujardini.</title>
        <authorList>
            <person name="Yoshida Y."/>
            <person name="Koutsovoulos G."/>
            <person name="Laetsch D."/>
            <person name="Stevens L."/>
            <person name="Kumar S."/>
            <person name="Horikawa D."/>
            <person name="Ishino K."/>
            <person name="Komine S."/>
            <person name="Tomita M."/>
            <person name="Blaxter M."/>
            <person name="Arakawa K."/>
        </authorList>
    </citation>
    <scope>NUCLEOTIDE SEQUENCE [LARGE SCALE GENOMIC DNA]</scope>
    <source>
        <strain evidence="3">Z151</strain>
    </source>
</reference>
<sequence length="107" mass="11325">MTRLLVELLPLAVAACFAVAQAGKAGQCNAPSTGTPIGACQPSSIPSVCRHTPAYDRVYLNGTIRLQAGVGQCGAPTKALLDYINKIIFIAFLKITIFICKIKKNGF</sequence>
<proteinExistence type="predicted"/>
<organism evidence="2 3">
    <name type="scientific">Hypsibius exemplaris</name>
    <name type="common">Freshwater tardigrade</name>
    <dbReference type="NCBI Taxonomy" id="2072580"/>
    <lineage>
        <taxon>Eukaryota</taxon>
        <taxon>Metazoa</taxon>
        <taxon>Ecdysozoa</taxon>
        <taxon>Tardigrada</taxon>
        <taxon>Eutardigrada</taxon>
        <taxon>Parachela</taxon>
        <taxon>Hypsibioidea</taxon>
        <taxon>Hypsibiidae</taxon>
        <taxon>Hypsibius</taxon>
    </lineage>
</organism>
<keyword evidence="1" id="KW-0732">Signal</keyword>
<name>A0A1W0X3J1_HYPEX</name>
<accession>A0A1W0X3J1</accession>
<comment type="caution">
    <text evidence="2">The sequence shown here is derived from an EMBL/GenBank/DDBJ whole genome shotgun (WGS) entry which is preliminary data.</text>
</comment>
<dbReference type="Proteomes" id="UP000192578">
    <property type="component" value="Unassembled WGS sequence"/>
</dbReference>
<dbReference type="EMBL" id="MTYJ01000020">
    <property type="protein sequence ID" value="OQV21852.1"/>
    <property type="molecule type" value="Genomic_DNA"/>
</dbReference>
<keyword evidence="3" id="KW-1185">Reference proteome</keyword>
<dbReference type="AlphaFoldDB" id="A0A1W0X3J1"/>
<protein>
    <submittedName>
        <fullName evidence="2">Uncharacterized protein</fullName>
    </submittedName>
</protein>
<gene>
    <name evidence="2" type="ORF">BV898_04066</name>
</gene>
<evidence type="ECO:0000256" key="1">
    <source>
        <dbReference type="SAM" id="SignalP"/>
    </source>
</evidence>
<feature type="chain" id="PRO_5012958249" evidence="1">
    <location>
        <begin position="23"/>
        <end position="107"/>
    </location>
</feature>
<feature type="signal peptide" evidence="1">
    <location>
        <begin position="1"/>
        <end position="22"/>
    </location>
</feature>
<evidence type="ECO:0000313" key="3">
    <source>
        <dbReference type="Proteomes" id="UP000192578"/>
    </source>
</evidence>